<dbReference type="Proteomes" id="UP000799772">
    <property type="component" value="Unassembled WGS sequence"/>
</dbReference>
<dbReference type="EMBL" id="ML978123">
    <property type="protein sequence ID" value="KAF2101875.1"/>
    <property type="molecule type" value="Genomic_DNA"/>
</dbReference>
<accession>A0A9P4M991</accession>
<comment type="caution">
    <text evidence="1">The sequence shown here is derived from an EMBL/GenBank/DDBJ whole genome shotgun (WGS) entry which is preliminary data.</text>
</comment>
<organism evidence="1 2">
    <name type="scientific">Rhizodiscina lignyota</name>
    <dbReference type="NCBI Taxonomy" id="1504668"/>
    <lineage>
        <taxon>Eukaryota</taxon>
        <taxon>Fungi</taxon>
        <taxon>Dikarya</taxon>
        <taxon>Ascomycota</taxon>
        <taxon>Pezizomycotina</taxon>
        <taxon>Dothideomycetes</taxon>
        <taxon>Pleosporomycetidae</taxon>
        <taxon>Aulographales</taxon>
        <taxon>Rhizodiscinaceae</taxon>
        <taxon>Rhizodiscina</taxon>
    </lineage>
</organism>
<gene>
    <name evidence="1" type="ORF">NA57DRAFT_53821</name>
</gene>
<proteinExistence type="predicted"/>
<evidence type="ECO:0000313" key="1">
    <source>
        <dbReference type="EMBL" id="KAF2101875.1"/>
    </source>
</evidence>
<reference evidence="1" key="1">
    <citation type="journal article" date="2020" name="Stud. Mycol.">
        <title>101 Dothideomycetes genomes: a test case for predicting lifestyles and emergence of pathogens.</title>
        <authorList>
            <person name="Haridas S."/>
            <person name="Albert R."/>
            <person name="Binder M."/>
            <person name="Bloem J."/>
            <person name="Labutti K."/>
            <person name="Salamov A."/>
            <person name="Andreopoulos B."/>
            <person name="Baker S."/>
            <person name="Barry K."/>
            <person name="Bills G."/>
            <person name="Bluhm B."/>
            <person name="Cannon C."/>
            <person name="Castanera R."/>
            <person name="Culley D."/>
            <person name="Daum C."/>
            <person name="Ezra D."/>
            <person name="Gonzalez J."/>
            <person name="Henrissat B."/>
            <person name="Kuo A."/>
            <person name="Liang C."/>
            <person name="Lipzen A."/>
            <person name="Lutzoni F."/>
            <person name="Magnuson J."/>
            <person name="Mondo S."/>
            <person name="Nolan M."/>
            <person name="Ohm R."/>
            <person name="Pangilinan J."/>
            <person name="Park H.-J."/>
            <person name="Ramirez L."/>
            <person name="Alfaro M."/>
            <person name="Sun H."/>
            <person name="Tritt A."/>
            <person name="Yoshinaga Y."/>
            <person name="Zwiers L.-H."/>
            <person name="Turgeon B."/>
            <person name="Goodwin S."/>
            <person name="Spatafora J."/>
            <person name="Crous P."/>
            <person name="Grigoriev I."/>
        </authorList>
    </citation>
    <scope>NUCLEOTIDE SEQUENCE</scope>
    <source>
        <strain evidence="1">CBS 133067</strain>
    </source>
</reference>
<dbReference type="AlphaFoldDB" id="A0A9P4M991"/>
<name>A0A9P4M991_9PEZI</name>
<keyword evidence="2" id="KW-1185">Reference proteome</keyword>
<protein>
    <submittedName>
        <fullName evidence="1">Uncharacterized protein</fullName>
    </submittedName>
</protein>
<evidence type="ECO:0000313" key="2">
    <source>
        <dbReference type="Proteomes" id="UP000799772"/>
    </source>
</evidence>
<sequence>MVRSDSTDIEAVANGCDNGGGNTEQKISGMAADSFTQIRIALRADFIPSSLFQGTWTHPMHFLAASIKLRWLPTTYLARIIDAQRMRQIGDARARSEIAHDAMNDILEAGDRGVPWSFPTRIRQSHIHWTAVSPTNRRHLCQMQIMIPRPSKARYGKDDCVADGAKRASTSSPKRTTVDTEMKLSWMSAEFVRKQRYKGRHQYTFENCKIQRTAMPPTIGGSKLVGNSLFIIILCPAPEFPHALLEGSLLSYYDLRRSGD</sequence>